<feature type="domain" description="LysM" evidence="3">
    <location>
        <begin position="258"/>
        <end position="304"/>
    </location>
</feature>
<protein>
    <submittedName>
        <fullName evidence="4">Lysozyme</fullName>
    </submittedName>
</protein>
<dbReference type="InterPro" id="IPR004302">
    <property type="entry name" value="Cellulose/chitin-bd_N"/>
</dbReference>
<sequence>MAINGPPTISLLHGNGLGERPHRQFNDLADVCGDPHQDVGDMNMRNVVTSPQATYTAGQIITVTVQMNTNHGGWIGVRLCPSARSNLVQSCFDAHTLVNADTGYQRWWIMSGVWNEKTFYTTRWRLPAGVSCDGGCVLQMHYRTANSCVDSCAAAECGPNYAARNNLISKGSNLDMCGSSARARTEIFRDCADIRITGMQYTVKSGDYCYAIAQANGVSVDNILALNPTVNSGCTNLRIGQALCLPGKPGGGPAACTKPYIVKSGDYCYIIAQANGVSVANILAWNPAVNVGCTNLRVGQLLCLANTSG</sequence>
<evidence type="ECO:0000313" key="5">
    <source>
        <dbReference type="Proteomes" id="UP000236333"/>
    </source>
</evidence>
<organism evidence="4 5">
    <name type="scientific">Tetrabaena socialis</name>
    <dbReference type="NCBI Taxonomy" id="47790"/>
    <lineage>
        <taxon>Eukaryota</taxon>
        <taxon>Viridiplantae</taxon>
        <taxon>Chlorophyta</taxon>
        <taxon>core chlorophytes</taxon>
        <taxon>Chlorophyceae</taxon>
        <taxon>CS clade</taxon>
        <taxon>Chlamydomonadales</taxon>
        <taxon>Tetrabaenaceae</taxon>
        <taxon>Tetrabaena</taxon>
    </lineage>
</organism>
<dbReference type="InterPro" id="IPR036779">
    <property type="entry name" value="LysM_dom_sf"/>
</dbReference>
<dbReference type="Proteomes" id="UP000236333">
    <property type="component" value="Unassembled WGS sequence"/>
</dbReference>
<evidence type="ECO:0000256" key="1">
    <source>
        <dbReference type="ARBA" id="ARBA00022669"/>
    </source>
</evidence>
<dbReference type="Pfam" id="PF03067">
    <property type="entry name" value="LPMO_10"/>
    <property type="match status" value="1"/>
</dbReference>
<dbReference type="InterPro" id="IPR018392">
    <property type="entry name" value="LysM"/>
</dbReference>
<keyword evidence="5" id="KW-1185">Reference proteome</keyword>
<dbReference type="Gene3D" id="3.10.350.10">
    <property type="entry name" value="LysM domain"/>
    <property type="match status" value="2"/>
</dbReference>
<dbReference type="CDD" id="cd00118">
    <property type="entry name" value="LysM"/>
    <property type="match status" value="2"/>
</dbReference>
<dbReference type="PANTHER" id="PTHR34997:SF1">
    <property type="entry name" value="PEPTIDOGLYCAN-BINDING LYSIN DOMAIN"/>
    <property type="match status" value="1"/>
</dbReference>
<dbReference type="SMART" id="SM00257">
    <property type="entry name" value="LysM"/>
    <property type="match status" value="2"/>
</dbReference>
<name>A0A2J7ZLC5_9CHLO</name>
<comment type="caution">
    <text evidence="4">The sequence shown here is derived from an EMBL/GenBank/DDBJ whole genome shotgun (WGS) entry which is preliminary data.</text>
</comment>
<dbReference type="PROSITE" id="PS51782">
    <property type="entry name" value="LYSM"/>
    <property type="match status" value="2"/>
</dbReference>
<dbReference type="PANTHER" id="PTHR34997">
    <property type="entry name" value="AM15"/>
    <property type="match status" value="1"/>
</dbReference>
<dbReference type="SUPFAM" id="SSF54106">
    <property type="entry name" value="LysM domain"/>
    <property type="match status" value="2"/>
</dbReference>
<evidence type="ECO:0000256" key="2">
    <source>
        <dbReference type="ARBA" id="ARBA00023026"/>
    </source>
</evidence>
<keyword evidence="2" id="KW-0843">Virulence</keyword>
<feature type="domain" description="LysM" evidence="3">
    <location>
        <begin position="199"/>
        <end position="245"/>
    </location>
</feature>
<dbReference type="GO" id="GO:0008061">
    <property type="term" value="F:chitin binding"/>
    <property type="evidence" value="ECO:0007669"/>
    <property type="project" value="UniProtKB-KW"/>
</dbReference>
<accession>A0A2J7ZLC5</accession>
<dbReference type="InterPro" id="IPR052210">
    <property type="entry name" value="LysM1-like"/>
</dbReference>
<gene>
    <name evidence="4" type="ORF">TSOC_013070</name>
</gene>
<reference evidence="4 5" key="1">
    <citation type="journal article" date="2017" name="Mol. Biol. Evol.">
        <title>The 4-celled Tetrabaena socialis nuclear genome reveals the essential components for genetic control of cell number at the origin of multicellularity in the volvocine lineage.</title>
        <authorList>
            <person name="Featherston J."/>
            <person name="Arakaki Y."/>
            <person name="Hanschen E.R."/>
            <person name="Ferris P.J."/>
            <person name="Michod R.E."/>
            <person name="Olson B.J.S.C."/>
            <person name="Nozaki H."/>
            <person name="Durand P.M."/>
        </authorList>
    </citation>
    <scope>NUCLEOTIDE SEQUENCE [LARGE SCALE GENOMIC DNA]</scope>
    <source>
        <strain evidence="4 5">NIES-571</strain>
    </source>
</reference>
<dbReference type="AlphaFoldDB" id="A0A2J7ZLC5"/>
<proteinExistence type="predicted"/>
<evidence type="ECO:0000313" key="4">
    <source>
        <dbReference type="EMBL" id="PNH01062.1"/>
    </source>
</evidence>
<dbReference type="Pfam" id="PF01476">
    <property type="entry name" value="LysM"/>
    <property type="match status" value="2"/>
</dbReference>
<keyword evidence="1" id="KW-0147">Chitin-binding</keyword>
<evidence type="ECO:0000259" key="3">
    <source>
        <dbReference type="PROSITE" id="PS51782"/>
    </source>
</evidence>
<dbReference type="EMBL" id="PGGS01001031">
    <property type="protein sequence ID" value="PNH01062.1"/>
    <property type="molecule type" value="Genomic_DNA"/>
</dbReference>
<dbReference type="OrthoDB" id="545243at2759"/>